<reference evidence="1" key="2">
    <citation type="submission" date="2025-09" db="UniProtKB">
        <authorList>
            <consortium name="Ensembl"/>
        </authorList>
    </citation>
    <scope>IDENTIFICATION</scope>
</reference>
<dbReference type="AlphaFoldDB" id="A0A3Q3N5K3"/>
<reference evidence="1" key="1">
    <citation type="submission" date="2025-08" db="UniProtKB">
        <authorList>
            <consortium name="Ensembl"/>
        </authorList>
    </citation>
    <scope>IDENTIFICATION</scope>
</reference>
<protein>
    <submittedName>
        <fullName evidence="1">Uncharacterized protein</fullName>
    </submittedName>
</protein>
<dbReference type="InParanoid" id="A0A3Q3N5K3"/>
<keyword evidence="2" id="KW-1185">Reference proteome</keyword>
<accession>A0A3Q3N5K3</accession>
<sequence>IWREKMSILVFLSTRPTACTHIYSERTSTRPTACTHIYTERTSTRPTACTHIYSERTSTRPTACTHIYSERTSTRPTACTHIYSVRTSTRPTACTHIYSVMTSTRPVIQTSEACYQESLLECKCTNLGHFAQVLLSLCHGHLRTRLHTSVISLLECDVIFVTCRCNGSRKWT</sequence>
<evidence type="ECO:0000313" key="2">
    <source>
        <dbReference type="Proteomes" id="UP000261660"/>
    </source>
</evidence>
<evidence type="ECO:0000313" key="1">
    <source>
        <dbReference type="Ensembl" id="ENSLBEP00000029170.1"/>
    </source>
</evidence>
<proteinExistence type="predicted"/>
<dbReference type="Ensembl" id="ENSLBET00000030557.1">
    <property type="protein sequence ID" value="ENSLBEP00000029170.1"/>
    <property type="gene ID" value="ENSLBEG00000022101.1"/>
</dbReference>
<dbReference type="Proteomes" id="UP000261660">
    <property type="component" value="Unplaced"/>
</dbReference>
<organism evidence="1 2">
    <name type="scientific">Labrus bergylta</name>
    <name type="common">ballan wrasse</name>
    <dbReference type="NCBI Taxonomy" id="56723"/>
    <lineage>
        <taxon>Eukaryota</taxon>
        <taxon>Metazoa</taxon>
        <taxon>Chordata</taxon>
        <taxon>Craniata</taxon>
        <taxon>Vertebrata</taxon>
        <taxon>Euteleostomi</taxon>
        <taxon>Actinopterygii</taxon>
        <taxon>Neopterygii</taxon>
        <taxon>Teleostei</taxon>
        <taxon>Neoteleostei</taxon>
        <taxon>Acanthomorphata</taxon>
        <taxon>Eupercaria</taxon>
        <taxon>Labriformes</taxon>
        <taxon>Labridae</taxon>
        <taxon>Labrus</taxon>
    </lineage>
</organism>
<dbReference type="GeneTree" id="ENSGT01120000272457"/>
<name>A0A3Q3N5K3_9LABR</name>